<feature type="transmembrane region" description="Helical" evidence="2">
    <location>
        <begin position="37"/>
        <end position="62"/>
    </location>
</feature>
<evidence type="ECO:0000313" key="3">
    <source>
        <dbReference type="EMBL" id="CAB3759798.1"/>
    </source>
</evidence>
<feature type="compositionally biased region" description="Basic and acidic residues" evidence="1">
    <location>
        <begin position="1"/>
        <end position="10"/>
    </location>
</feature>
<evidence type="ECO:0000313" key="4">
    <source>
        <dbReference type="Proteomes" id="UP000494329"/>
    </source>
</evidence>
<proteinExistence type="predicted"/>
<protein>
    <recommendedName>
        <fullName evidence="5">DUF2474 domain-containing protein</fullName>
    </recommendedName>
</protein>
<dbReference type="AlphaFoldDB" id="A0A6J5E079"/>
<sequence>MPRSVVEHASAEAVATRHPKHTSGRRMGQPRSLANRVMWLVILWCAGFGATFLVVLPFHLLVQWAIHR</sequence>
<organism evidence="3 4">
    <name type="scientific">Paraburkholderia solisilvae</name>
    <dbReference type="NCBI Taxonomy" id="624376"/>
    <lineage>
        <taxon>Bacteria</taxon>
        <taxon>Pseudomonadati</taxon>
        <taxon>Pseudomonadota</taxon>
        <taxon>Betaproteobacteria</taxon>
        <taxon>Burkholderiales</taxon>
        <taxon>Burkholderiaceae</taxon>
        <taxon>Paraburkholderia</taxon>
    </lineage>
</organism>
<keyword evidence="2" id="KW-1133">Transmembrane helix</keyword>
<evidence type="ECO:0000256" key="2">
    <source>
        <dbReference type="SAM" id="Phobius"/>
    </source>
</evidence>
<dbReference type="RefSeq" id="WP_217478142.1">
    <property type="nucleotide sequence ID" value="NZ_CADIKF010000024.1"/>
</dbReference>
<gene>
    <name evidence="3" type="ORF">LMG29739_03245</name>
</gene>
<keyword evidence="2" id="KW-0812">Transmembrane</keyword>
<reference evidence="3 4" key="1">
    <citation type="submission" date="2020-04" db="EMBL/GenBank/DDBJ databases">
        <authorList>
            <person name="De Canck E."/>
        </authorList>
    </citation>
    <scope>NUCLEOTIDE SEQUENCE [LARGE SCALE GENOMIC DNA]</scope>
    <source>
        <strain evidence="3 4">LMG 29739</strain>
    </source>
</reference>
<dbReference type="EMBL" id="CADIKF010000024">
    <property type="protein sequence ID" value="CAB3759798.1"/>
    <property type="molecule type" value="Genomic_DNA"/>
</dbReference>
<evidence type="ECO:0000256" key="1">
    <source>
        <dbReference type="SAM" id="MobiDB-lite"/>
    </source>
</evidence>
<name>A0A6J5E079_9BURK</name>
<dbReference type="Proteomes" id="UP000494329">
    <property type="component" value="Unassembled WGS sequence"/>
</dbReference>
<keyword evidence="4" id="KW-1185">Reference proteome</keyword>
<evidence type="ECO:0008006" key="5">
    <source>
        <dbReference type="Google" id="ProtNLM"/>
    </source>
</evidence>
<accession>A0A6J5E079</accession>
<keyword evidence="2" id="KW-0472">Membrane</keyword>
<feature type="region of interest" description="Disordered" evidence="1">
    <location>
        <begin position="1"/>
        <end position="29"/>
    </location>
</feature>